<dbReference type="GO" id="GO:0051750">
    <property type="term" value="F:delta(3,5)-delta(2,4)-dienoyl-CoA isomerase activity"/>
    <property type="evidence" value="ECO:0007669"/>
    <property type="project" value="TreeGrafter"/>
</dbReference>
<evidence type="ECO:0000256" key="1">
    <source>
        <dbReference type="ARBA" id="ARBA00005254"/>
    </source>
</evidence>
<dbReference type="InterPro" id="IPR029045">
    <property type="entry name" value="ClpP/crotonase-like_dom_sf"/>
</dbReference>
<dbReference type="Gene3D" id="3.90.226.10">
    <property type="entry name" value="2-enoyl-CoA Hydratase, Chain A, domain 1"/>
    <property type="match status" value="1"/>
</dbReference>
<keyword evidence="5" id="KW-1185">Reference proteome</keyword>
<dbReference type="PANTHER" id="PTHR43149">
    <property type="entry name" value="ENOYL-COA HYDRATASE"/>
    <property type="match status" value="1"/>
</dbReference>
<dbReference type="GO" id="GO:0005777">
    <property type="term" value="C:peroxisome"/>
    <property type="evidence" value="ECO:0007669"/>
    <property type="project" value="TreeGrafter"/>
</dbReference>
<feature type="compositionally biased region" description="Acidic residues" evidence="3">
    <location>
        <begin position="168"/>
        <end position="189"/>
    </location>
</feature>
<dbReference type="Pfam" id="PF00378">
    <property type="entry name" value="ECH_1"/>
    <property type="match status" value="1"/>
</dbReference>
<dbReference type="CDD" id="cd06558">
    <property type="entry name" value="crotonase-like"/>
    <property type="match status" value="1"/>
</dbReference>
<comment type="caution">
    <text evidence="4">The sequence shown here is derived from an EMBL/GenBank/DDBJ whole genome shotgun (WGS) entry which is preliminary data.</text>
</comment>
<sequence>MQDSIIALEQCRKRVIASMHGGYICGGIVIIIACDIRVCTKYAFSSVKEMDLALAVDLGSLQRLSSIVGFGNTMDLALTARTFFDLEEKYMDLVSRVFYLQHELDKGVRNLLRVGKAAVIAMLKETYRELEARKLNLEKLISTLEMTEGDVLGEAVAAAEGAERQGEEGEADASPDDGTDDDADSESDD</sequence>
<dbReference type="SUPFAM" id="SSF52096">
    <property type="entry name" value="ClpP/crotonase"/>
    <property type="match status" value="1"/>
</dbReference>
<proteinExistence type="inferred from homology"/>
<accession>A0A9D4VPN0</accession>
<dbReference type="Gramene" id="Psat07G0349500-T1">
    <property type="protein sequence ID" value="KAI5387386.1"/>
    <property type="gene ID" value="KIW84_073495"/>
</dbReference>
<evidence type="ECO:0000256" key="3">
    <source>
        <dbReference type="SAM" id="MobiDB-lite"/>
    </source>
</evidence>
<gene>
    <name evidence="4" type="ORF">KIW84_073495</name>
</gene>
<dbReference type="PANTHER" id="PTHR43149:SF1">
    <property type="entry name" value="DELTA(3,5)-DELTA(2,4)-DIENOYL-COA ISOMERASE, MITOCHONDRIAL"/>
    <property type="match status" value="1"/>
</dbReference>
<dbReference type="InterPro" id="IPR045002">
    <property type="entry name" value="Ech1-like"/>
</dbReference>
<organism evidence="4 5">
    <name type="scientific">Pisum sativum</name>
    <name type="common">Garden pea</name>
    <name type="synonym">Lathyrus oleraceus</name>
    <dbReference type="NCBI Taxonomy" id="3888"/>
    <lineage>
        <taxon>Eukaryota</taxon>
        <taxon>Viridiplantae</taxon>
        <taxon>Streptophyta</taxon>
        <taxon>Embryophyta</taxon>
        <taxon>Tracheophyta</taxon>
        <taxon>Spermatophyta</taxon>
        <taxon>Magnoliopsida</taxon>
        <taxon>eudicotyledons</taxon>
        <taxon>Gunneridae</taxon>
        <taxon>Pentapetalae</taxon>
        <taxon>rosids</taxon>
        <taxon>fabids</taxon>
        <taxon>Fabales</taxon>
        <taxon>Fabaceae</taxon>
        <taxon>Papilionoideae</taxon>
        <taxon>50 kb inversion clade</taxon>
        <taxon>NPAAA clade</taxon>
        <taxon>Hologalegina</taxon>
        <taxon>IRL clade</taxon>
        <taxon>Fabeae</taxon>
        <taxon>Lathyrus</taxon>
    </lineage>
</organism>
<evidence type="ECO:0000313" key="4">
    <source>
        <dbReference type="EMBL" id="KAI5387386.1"/>
    </source>
</evidence>
<feature type="region of interest" description="Disordered" evidence="3">
    <location>
        <begin position="155"/>
        <end position="189"/>
    </location>
</feature>
<protein>
    <submittedName>
        <fullName evidence="4">Uncharacterized protein</fullName>
    </submittedName>
</protein>
<reference evidence="4 5" key="1">
    <citation type="journal article" date="2022" name="Nat. Genet.">
        <title>Improved pea reference genome and pan-genome highlight genomic features and evolutionary characteristics.</title>
        <authorList>
            <person name="Yang T."/>
            <person name="Liu R."/>
            <person name="Luo Y."/>
            <person name="Hu S."/>
            <person name="Wang D."/>
            <person name="Wang C."/>
            <person name="Pandey M.K."/>
            <person name="Ge S."/>
            <person name="Xu Q."/>
            <person name="Li N."/>
            <person name="Li G."/>
            <person name="Huang Y."/>
            <person name="Saxena R.K."/>
            <person name="Ji Y."/>
            <person name="Li M."/>
            <person name="Yan X."/>
            <person name="He Y."/>
            <person name="Liu Y."/>
            <person name="Wang X."/>
            <person name="Xiang C."/>
            <person name="Varshney R.K."/>
            <person name="Ding H."/>
            <person name="Gao S."/>
            <person name="Zong X."/>
        </authorList>
    </citation>
    <scope>NUCLEOTIDE SEQUENCE [LARGE SCALE GENOMIC DNA]</scope>
    <source>
        <strain evidence="4 5">cv. Zhongwan 6</strain>
    </source>
</reference>
<keyword evidence="2" id="KW-0175">Coiled coil</keyword>
<dbReference type="InterPro" id="IPR001753">
    <property type="entry name" value="Enoyl-CoA_hydra/iso"/>
</dbReference>
<feature type="coiled-coil region" evidence="2">
    <location>
        <begin position="120"/>
        <end position="147"/>
    </location>
</feature>
<evidence type="ECO:0000313" key="5">
    <source>
        <dbReference type="Proteomes" id="UP001058974"/>
    </source>
</evidence>
<name>A0A9D4VPN0_PEA</name>
<dbReference type="Proteomes" id="UP001058974">
    <property type="component" value="Chromosome 7"/>
</dbReference>
<dbReference type="EMBL" id="JAMSHJ010000007">
    <property type="protein sequence ID" value="KAI5387386.1"/>
    <property type="molecule type" value="Genomic_DNA"/>
</dbReference>
<dbReference type="AlphaFoldDB" id="A0A9D4VPN0"/>
<evidence type="ECO:0000256" key="2">
    <source>
        <dbReference type="SAM" id="Coils"/>
    </source>
</evidence>
<comment type="similarity">
    <text evidence="1">Belongs to the enoyl-CoA hydratase/isomerase family.</text>
</comment>